<dbReference type="InterPro" id="IPR011006">
    <property type="entry name" value="CheY-like_superfamily"/>
</dbReference>
<dbReference type="InterPro" id="IPR001789">
    <property type="entry name" value="Sig_transdc_resp-reg_receiver"/>
</dbReference>
<keyword evidence="4" id="KW-0808">Transferase</keyword>
<keyword evidence="3 8" id="KW-0597">Phosphoprotein</keyword>
<dbReference type="Pfam" id="PF00072">
    <property type="entry name" value="Response_reg"/>
    <property type="match status" value="1"/>
</dbReference>
<dbReference type="AlphaFoldDB" id="A0A0N7KXL0"/>
<evidence type="ECO:0000256" key="6">
    <source>
        <dbReference type="ARBA" id="ARBA00022777"/>
    </source>
</evidence>
<dbReference type="CDD" id="cd00156">
    <property type="entry name" value="REC"/>
    <property type="match status" value="1"/>
</dbReference>
<dbReference type="PANTHER" id="PTHR41523">
    <property type="entry name" value="TWO-COMPONENT SYSTEM SENSOR PROTEIN"/>
    <property type="match status" value="1"/>
</dbReference>
<dbReference type="InterPro" id="IPR035965">
    <property type="entry name" value="PAS-like_dom_sf"/>
</dbReference>
<feature type="domain" description="Response regulatory" evidence="9">
    <location>
        <begin position="9"/>
        <end position="125"/>
    </location>
</feature>
<evidence type="ECO:0000256" key="3">
    <source>
        <dbReference type="ARBA" id="ARBA00022553"/>
    </source>
</evidence>
<dbReference type="SMART" id="SM00448">
    <property type="entry name" value="REC"/>
    <property type="match status" value="1"/>
</dbReference>
<dbReference type="InterPro" id="IPR036890">
    <property type="entry name" value="HATPase_C_sf"/>
</dbReference>
<keyword evidence="7" id="KW-0067">ATP-binding</keyword>
<proteinExistence type="predicted"/>
<feature type="modified residue" description="4-aspartylphosphate" evidence="8">
    <location>
        <position position="60"/>
    </location>
</feature>
<dbReference type="PROSITE" id="PS50110">
    <property type="entry name" value="RESPONSE_REGULATORY"/>
    <property type="match status" value="1"/>
</dbReference>
<dbReference type="RefSeq" id="WP_062228297.1">
    <property type="nucleotide sequence ID" value="NZ_BBWR01000012.1"/>
</dbReference>
<dbReference type="InterPro" id="IPR011102">
    <property type="entry name" value="Sig_transdc_His_kinase_HWE"/>
</dbReference>
<dbReference type="Pfam" id="PF07536">
    <property type="entry name" value="HWE_HK"/>
    <property type="match status" value="1"/>
</dbReference>
<evidence type="ECO:0000256" key="4">
    <source>
        <dbReference type="ARBA" id="ARBA00022679"/>
    </source>
</evidence>
<dbReference type="Gene3D" id="3.30.565.10">
    <property type="entry name" value="Histidine kinase-like ATPase, C-terminal domain"/>
    <property type="match status" value="1"/>
</dbReference>
<keyword evidence="6 10" id="KW-0418">Kinase</keyword>
<evidence type="ECO:0000313" key="10">
    <source>
        <dbReference type="EMBL" id="BAT27217.1"/>
    </source>
</evidence>
<accession>A0A0N7KXL0</accession>
<dbReference type="Gene3D" id="3.40.50.2300">
    <property type="match status" value="1"/>
</dbReference>
<dbReference type="GO" id="GO:0005524">
    <property type="term" value="F:ATP binding"/>
    <property type="evidence" value="ECO:0007669"/>
    <property type="project" value="UniProtKB-KW"/>
</dbReference>
<evidence type="ECO:0000256" key="1">
    <source>
        <dbReference type="ARBA" id="ARBA00000085"/>
    </source>
</evidence>
<dbReference type="SUPFAM" id="SSF52172">
    <property type="entry name" value="CheY-like"/>
    <property type="match status" value="1"/>
</dbReference>
<protein>
    <recommendedName>
        <fullName evidence="2">histidine kinase</fullName>
        <ecNumber evidence="2">2.7.13.3</ecNumber>
    </recommendedName>
</protein>
<evidence type="ECO:0000256" key="5">
    <source>
        <dbReference type="ARBA" id="ARBA00022741"/>
    </source>
</evidence>
<dbReference type="GO" id="GO:0004673">
    <property type="term" value="F:protein histidine kinase activity"/>
    <property type="evidence" value="ECO:0007669"/>
    <property type="project" value="UniProtKB-EC"/>
</dbReference>
<dbReference type="OrthoDB" id="7991996at2"/>
<dbReference type="EMBL" id="LC066375">
    <property type="protein sequence ID" value="BAT27217.1"/>
    <property type="molecule type" value="Genomic_DNA"/>
</dbReference>
<comment type="catalytic activity">
    <reaction evidence="1">
        <text>ATP + protein L-histidine = ADP + protein N-phospho-L-histidine.</text>
        <dbReference type="EC" id="2.7.13.3"/>
    </reaction>
</comment>
<evidence type="ECO:0000256" key="2">
    <source>
        <dbReference type="ARBA" id="ARBA00012438"/>
    </source>
</evidence>
<sequence length="478" mass="52181">MILDGHPTRILNLEDSDLDAALIEEHLRLAGIRFAIDRVWDREHFLAALKEGTYDLILADYRLPSFDGLAALELARLHAPKLPFIFVSATLGEEIAIEALKQGATDYVIKSRLGRLGACVARALRESEDRLARGVAEDESAQTRKRLSAALTVAKIGTFEWNLQDDTVLLDPRSMEILGLDGPVLRTVEELKTIIRPEDAPRARDAARSARAARTRYEVEFRIEHQRGLTRDIALVCDWFGAPGTAEERGIGVLQDITDRKAAELKQALVVRELHHRVKNSLSTVQSVINFTLKTSPDMRSFGDGISARIASLARSHALLTNDQWQGVLLREVFTSELAPYDDGSRVTMDGPSIYLPSDLAVSFAMAVHELATNAAKHGALSVRHGKVDIRWSIEREEDGDMLSIVWAESNGPPILSAPTRKGFGSTLLERLLAMQVGGSVTSELPRDGAKVVIRAPLAAAGAATPSPMGDAQTEAAG</sequence>
<dbReference type="PANTHER" id="PTHR41523:SF7">
    <property type="entry name" value="HISTIDINE KINASE"/>
    <property type="match status" value="1"/>
</dbReference>
<evidence type="ECO:0000256" key="8">
    <source>
        <dbReference type="PROSITE-ProRule" id="PRU00169"/>
    </source>
</evidence>
<dbReference type="GO" id="GO:0000160">
    <property type="term" value="P:phosphorelay signal transduction system"/>
    <property type="evidence" value="ECO:0007669"/>
    <property type="project" value="InterPro"/>
</dbReference>
<reference evidence="10" key="1">
    <citation type="journal article" date="2015" name="Proc. Natl. Acad. Sci. U.S.A.">
        <title>Bacterial clade with the ribosomal RNA operon on a small plasmid rather than the chromosome.</title>
        <authorList>
            <person name="Anda M."/>
            <person name="Ohtsubo Y."/>
            <person name="Okubo T."/>
            <person name="Sugawara M."/>
            <person name="Nagata Y."/>
            <person name="Tsuda M."/>
            <person name="Minamisawa K."/>
            <person name="Mitsui H."/>
        </authorList>
    </citation>
    <scope>NUCLEOTIDE SEQUENCE</scope>
    <source>
        <strain evidence="10">JCM 14755</strain>
    </source>
</reference>
<dbReference type="SMART" id="SM00911">
    <property type="entry name" value="HWE_HK"/>
    <property type="match status" value="1"/>
</dbReference>
<evidence type="ECO:0000256" key="7">
    <source>
        <dbReference type="ARBA" id="ARBA00022840"/>
    </source>
</evidence>
<keyword evidence="5" id="KW-0547">Nucleotide-binding</keyword>
<organism evidence="10">
    <name type="scientific">Aureimonas frigidaquae</name>
    <dbReference type="NCBI Taxonomy" id="424757"/>
    <lineage>
        <taxon>Bacteria</taxon>
        <taxon>Pseudomonadati</taxon>
        <taxon>Pseudomonadota</taxon>
        <taxon>Alphaproteobacteria</taxon>
        <taxon>Hyphomicrobiales</taxon>
        <taxon>Aurantimonadaceae</taxon>
        <taxon>Aureimonas</taxon>
    </lineage>
</organism>
<dbReference type="EC" id="2.7.13.3" evidence="2"/>
<dbReference type="Gene3D" id="3.30.450.20">
    <property type="entry name" value="PAS domain"/>
    <property type="match status" value="1"/>
</dbReference>
<dbReference type="SUPFAM" id="SSF55785">
    <property type="entry name" value="PYP-like sensor domain (PAS domain)"/>
    <property type="match status" value="1"/>
</dbReference>
<evidence type="ECO:0000259" key="9">
    <source>
        <dbReference type="PROSITE" id="PS50110"/>
    </source>
</evidence>
<name>A0A0N7KXL0_9HYPH</name>